<comment type="subcellular location">
    <subcellularLocation>
        <location evidence="1">Cytoplasm</location>
        <location evidence="1">Cytoskeleton</location>
    </subcellularLocation>
</comment>
<evidence type="ECO:0000256" key="4">
    <source>
        <dbReference type="ARBA" id="ARBA00023212"/>
    </source>
</evidence>
<dbReference type="Pfam" id="PF03999">
    <property type="entry name" value="MAP65_ASE1"/>
    <property type="match status" value="3"/>
</dbReference>
<sequence>MTTIPPPPSTVPPSRTTCASLLHELQIMWDEIGESDGERDKILLQLEQECLDIYRRKVENTRKSKANLHQLLADGEAEIANIISALGESASSFSRGRGPLKQQISAVHPVLEELRLKKQERSKIFYETESQIAQICAEIAGNDQSINSADPEINEQDLTVKRLGELKSHLKELQNEKSLRLQKVNSSVKTIHDLSVVMSIDFFKTVNDVHPSFGDPSKAQSKSISNETLARLTSMIHSLKQEKQQRLEKYRCNAYGLIALGFEISGSPLLVYSNPITQIAIGIVLIADSPDKLDRFSAFKHVAGLLQGLGRKLIELWDLMDTPVEERKLDHVTSLISSSVDDVSRRGCLAVDVIEQTEVEVERLNVLKSSKMKELVFKRQNELEEIYRGVHMDVDSDAARQILISLIESGFKQNSSCFHITNMHDHSRGNVDMSDLLLSMDDQITKAKEQALSRKDILDRVEKWKFASEEEQWLDEYEKDDNRYSAGRGAHKNLKRAEKARILASKIPCRVQIGHGVRFGLGEGEQITYCYHVNAITMVEILTSKVKAWELERKIPFLYDKAPLVHTLEEYTVLRQEREGQKRRSRELKRLQEQFATEQEALYGSRSAVKKPLGLSTSANNMVGTPTARRGGTPFGRQAISAGKERRESKAHNVTPINYVALPKDDSVTGGC</sequence>
<dbReference type="GO" id="GO:0000226">
    <property type="term" value="P:microtubule cytoskeleton organization"/>
    <property type="evidence" value="ECO:0007669"/>
    <property type="project" value="InterPro"/>
</dbReference>
<gene>
    <name evidence="5" type="ORF">DCAF_LOCUS11461</name>
</gene>
<dbReference type="GO" id="GO:0005737">
    <property type="term" value="C:cytoplasm"/>
    <property type="evidence" value="ECO:0007669"/>
    <property type="project" value="TreeGrafter"/>
</dbReference>
<evidence type="ECO:0000256" key="1">
    <source>
        <dbReference type="ARBA" id="ARBA00004245"/>
    </source>
</evidence>
<dbReference type="GO" id="GO:0008017">
    <property type="term" value="F:microtubule binding"/>
    <property type="evidence" value="ECO:0007669"/>
    <property type="project" value="InterPro"/>
</dbReference>
<keyword evidence="4" id="KW-0963">Cytoplasm</keyword>
<dbReference type="Proteomes" id="UP001314170">
    <property type="component" value="Unassembled WGS sequence"/>
</dbReference>
<name>A0AAV1RK51_9ROSI</name>
<evidence type="ECO:0000256" key="3">
    <source>
        <dbReference type="ARBA" id="ARBA00022701"/>
    </source>
</evidence>
<dbReference type="GO" id="GO:0005874">
    <property type="term" value="C:microtubule"/>
    <property type="evidence" value="ECO:0007669"/>
    <property type="project" value="UniProtKB-KW"/>
</dbReference>
<keyword evidence="3" id="KW-0493">Microtubule</keyword>
<keyword evidence="4" id="KW-0206">Cytoskeleton</keyword>
<dbReference type="Gene3D" id="1.20.58.1520">
    <property type="match status" value="1"/>
</dbReference>
<organism evidence="5 6">
    <name type="scientific">Dovyalis caffra</name>
    <dbReference type="NCBI Taxonomy" id="77055"/>
    <lineage>
        <taxon>Eukaryota</taxon>
        <taxon>Viridiplantae</taxon>
        <taxon>Streptophyta</taxon>
        <taxon>Embryophyta</taxon>
        <taxon>Tracheophyta</taxon>
        <taxon>Spermatophyta</taxon>
        <taxon>Magnoliopsida</taxon>
        <taxon>eudicotyledons</taxon>
        <taxon>Gunneridae</taxon>
        <taxon>Pentapetalae</taxon>
        <taxon>rosids</taxon>
        <taxon>fabids</taxon>
        <taxon>Malpighiales</taxon>
        <taxon>Salicaceae</taxon>
        <taxon>Flacourtieae</taxon>
        <taxon>Dovyalis</taxon>
    </lineage>
</organism>
<reference evidence="5 6" key="1">
    <citation type="submission" date="2024-01" db="EMBL/GenBank/DDBJ databases">
        <authorList>
            <person name="Waweru B."/>
        </authorList>
    </citation>
    <scope>NUCLEOTIDE SEQUENCE [LARGE SCALE GENOMIC DNA]</scope>
</reference>
<dbReference type="PANTHER" id="PTHR19321:SF4">
    <property type="entry name" value="65-KDA MICROTUBULE-ASSOCIATED PROTEIN 5"/>
    <property type="match status" value="1"/>
</dbReference>
<evidence type="ECO:0000313" key="6">
    <source>
        <dbReference type="Proteomes" id="UP001314170"/>
    </source>
</evidence>
<comment type="similarity">
    <text evidence="2">Belongs to the MAP65/ASE1 family.</text>
</comment>
<protein>
    <recommendedName>
        <fullName evidence="7">65-kDa microtubule-associated protein 5</fullName>
    </recommendedName>
</protein>
<evidence type="ECO:0000313" key="5">
    <source>
        <dbReference type="EMBL" id="CAK7336453.1"/>
    </source>
</evidence>
<proteinExistence type="inferred from homology"/>
<dbReference type="EMBL" id="CAWUPB010000994">
    <property type="protein sequence ID" value="CAK7336453.1"/>
    <property type="molecule type" value="Genomic_DNA"/>
</dbReference>
<dbReference type="AlphaFoldDB" id="A0AAV1RK51"/>
<evidence type="ECO:0008006" key="7">
    <source>
        <dbReference type="Google" id="ProtNLM"/>
    </source>
</evidence>
<dbReference type="PANTHER" id="PTHR19321">
    <property type="entry name" value="PROTEIN REGULATOR OF CYTOKINESIS 1 PRC1-RELATED"/>
    <property type="match status" value="1"/>
</dbReference>
<keyword evidence="6" id="KW-1185">Reference proteome</keyword>
<evidence type="ECO:0000256" key="2">
    <source>
        <dbReference type="ARBA" id="ARBA00006187"/>
    </source>
</evidence>
<accession>A0AAV1RK51</accession>
<comment type="caution">
    <text evidence="5">The sequence shown here is derived from an EMBL/GenBank/DDBJ whole genome shotgun (WGS) entry which is preliminary data.</text>
</comment>
<dbReference type="InterPro" id="IPR007145">
    <property type="entry name" value="MAP65_Ase1_PRC1"/>
</dbReference>
<dbReference type="GO" id="GO:0005819">
    <property type="term" value="C:spindle"/>
    <property type="evidence" value="ECO:0007669"/>
    <property type="project" value="TreeGrafter"/>
</dbReference>